<dbReference type="AlphaFoldDB" id="A0A645BWH6"/>
<gene>
    <name evidence="2" type="primary">hdeD</name>
    <name evidence="2" type="ORF">SDC9_116580</name>
</gene>
<dbReference type="InterPro" id="IPR005325">
    <property type="entry name" value="DUF308_memb"/>
</dbReference>
<dbReference type="PANTHER" id="PTHR34989">
    <property type="entry name" value="PROTEIN HDED"/>
    <property type="match status" value="1"/>
</dbReference>
<feature type="transmembrane region" description="Helical" evidence="1">
    <location>
        <begin position="153"/>
        <end position="176"/>
    </location>
</feature>
<proteinExistence type="predicted"/>
<accession>A0A645BWH6</accession>
<keyword evidence="1" id="KW-1133">Transmembrane helix</keyword>
<dbReference type="GO" id="GO:0005886">
    <property type="term" value="C:plasma membrane"/>
    <property type="evidence" value="ECO:0007669"/>
    <property type="project" value="TreeGrafter"/>
</dbReference>
<reference evidence="2" key="1">
    <citation type="submission" date="2019-08" db="EMBL/GenBank/DDBJ databases">
        <authorList>
            <person name="Kucharzyk K."/>
            <person name="Murdoch R.W."/>
            <person name="Higgins S."/>
            <person name="Loffler F."/>
        </authorList>
    </citation>
    <scope>NUCLEOTIDE SEQUENCE</scope>
</reference>
<organism evidence="2">
    <name type="scientific">bioreactor metagenome</name>
    <dbReference type="NCBI Taxonomy" id="1076179"/>
    <lineage>
        <taxon>unclassified sequences</taxon>
        <taxon>metagenomes</taxon>
        <taxon>ecological metagenomes</taxon>
    </lineage>
</organism>
<dbReference type="Pfam" id="PF03729">
    <property type="entry name" value="DUF308"/>
    <property type="match status" value="1"/>
</dbReference>
<feature type="transmembrane region" description="Helical" evidence="1">
    <location>
        <begin position="47"/>
        <end position="66"/>
    </location>
</feature>
<evidence type="ECO:0000313" key="2">
    <source>
        <dbReference type="EMBL" id="MPM69632.1"/>
    </source>
</evidence>
<dbReference type="InterPro" id="IPR052712">
    <property type="entry name" value="Acid_resist_chaperone_HdeD"/>
</dbReference>
<feature type="transmembrane region" description="Helical" evidence="1">
    <location>
        <begin position="20"/>
        <end position="40"/>
    </location>
</feature>
<name>A0A645BWH6_9ZZZZ</name>
<sequence length="186" mass="19988">MLFTGNFSKDDLAKSKKRFYWVGGIMLVIGFLSLSMPMLASFAIETLLGFFLLAIGFGNAFGAYSAIRSGDSPWQQAFMAVISIAAGIVFLAHPLAGVMTLSILLAAYFLVDGITKIIEYFRVKAIGGSLWILLSGVLGVVLAFMMWKNFFTGAAVIGIILGIDLIFSGMGLILLGRGCSDMSKKM</sequence>
<comment type="caution">
    <text evidence="2">The sequence shown here is derived from an EMBL/GenBank/DDBJ whole genome shotgun (WGS) entry which is preliminary data.</text>
</comment>
<keyword evidence="1" id="KW-0812">Transmembrane</keyword>
<protein>
    <submittedName>
        <fullName evidence="2">Protein HdeD</fullName>
    </submittedName>
</protein>
<dbReference type="EMBL" id="VSSQ01022986">
    <property type="protein sequence ID" value="MPM69632.1"/>
    <property type="molecule type" value="Genomic_DNA"/>
</dbReference>
<dbReference type="PANTHER" id="PTHR34989:SF1">
    <property type="entry name" value="PROTEIN HDED"/>
    <property type="match status" value="1"/>
</dbReference>
<keyword evidence="1" id="KW-0472">Membrane</keyword>
<evidence type="ECO:0000256" key="1">
    <source>
        <dbReference type="SAM" id="Phobius"/>
    </source>
</evidence>
<feature type="transmembrane region" description="Helical" evidence="1">
    <location>
        <begin position="123"/>
        <end position="147"/>
    </location>
</feature>
<feature type="transmembrane region" description="Helical" evidence="1">
    <location>
        <begin position="78"/>
        <end position="111"/>
    </location>
</feature>